<dbReference type="Proteomes" id="UP000321039">
    <property type="component" value="Unassembled WGS sequence"/>
</dbReference>
<dbReference type="SUPFAM" id="SSF46785">
    <property type="entry name" value="Winged helix' DNA-binding domain"/>
    <property type="match status" value="1"/>
</dbReference>
<evidence type="ECO:0000259" key="4">
    <source>
        <dbReference type="PROSITE" id="PS50995"/>
    </source>
</evidence>
<dbReference type="PROSITE" id="PS50995">
    <property type="entry name" value="HTH_MARR_2"/>
    <property type="match status" value="1"/>
</dbReference>
<dbReference type="Pfam" id="PF12802">
    <property type="entry name" value="MarR_2"/>
    <property type="match status" value="1"/>
</dbReference>
<evidence type="ECO:0000256" key="3">
    <source>
        <dbReference type="ARBA" id="ARBA00023163"/>
    </source>
</evidence>
<reference evidence="5 6" key="1">
    <citation type="submission" date="2019-08" db="EMBL/GenBank/DDBJ databases">
        <title>Parahaliea maris sp. nov., isolated from the surface seawater.</title>
        <authorList>
            <person name="Liu Y."/>
        </authorList>
    </citation>
    <scope>NUCLEOTIDE SEQUENCE [LARGE SCALE GENOMIC DNA]</scope>
    <source>
        <strain evidence="5 6">HSLHS9</strain>
    </source>
</reference>
<keyword evidence="2" id="KW-0238">DNA-binding</keyword>
<dbReference type="InterPro" id="IPR023187">
    <property type="entry name" value="Tscrpt_reg_MarR-type_CS"/>
</dbReference>
<dbReference type="InterPro" id="IPR036390">
    <property type="entry name" value="WH_DNA-bd_sf"/>
</dbReference>
<evidence type="ECO:0000313" key="6">
    <source>
        <dbReference type="Proteomes" id="UP000321039"/>
    </source>
</evidence>
<dbReference type="GO" id="GO:0003700">
    <property type="term" value="F:DNA-binding transcription factor activity"/>
    <property type="evidence" value="ECO:0007669"/>
    <property type="project" value="InterPro"/>
</dbReference>
<sequence>MPKTSLSEAVHRLMHAYRHLLREGIQTEGIDLPVTHIRTLKGVCHDPGCTAQSIAQRMQRDKAQITRALNDLIGLGLVVREDNPRDRRSQLLRPTASGLVTMAQLDRAEEQAVQQLTQHLNASELASFIEMSNLMANAIERPDCQ</sequence>
<dbReference type="PROSITE" id="PS01117">
    <property type="entry name" value="HTH_MARR_1"/>
    <property type="match status" value="1"/>
</dbReference>
<dbReference type="InterPro" id="IPR039422">
    <property type="entry name" value="MarR/SlyA-like"/>
</dbReference>
<dbReference type="GO" id="GO:0003677">
    <property type="term" value="F:DNA binding"/>
    <property type="evidence" value="ECO:0007669"/>
    <property type="project" value="UniProtKB-KW"/>
</dbReference>
<dbReference type="GO" id="GO:0006950">
    <property type="term" value="P:response to stress"/>
    <property type="evidence" value="ECO:0007669"/>
    <property type="project" value="TreeGrafter"/>
</dbReference>
<evidence type="ECO:0000313" key="5">
    <source>
        <dbReference type="EMBL" id="TXS95190.1"/>
    </source>
</evidence>
<dbReference type="InterPro" id="IPR036388">
    <property type="entry name" value="WH-like_DNA-bd_sf"/>
</dbReference>
<accession>A0A5C9A601</accession>
<protein>
    <submittedName>
        <fullName evidence="5">MarR family transcriptional regulator</fullName>
    </submittedName>
</protein>
<feature type="domain" description="HTH marR-type" evidence="4">
    <location>
        <begin position="3"/>
        <end position="137"/>
    </location>
</feature>
<name>A0A5C9A601_9GAMM</name>
<keyword evidence="1" id="KW-0805">Transcription regulation</keyword>
<dbReference type="AlphaFoldDB" id="A0A5C9A601"/>
<evidence type="ECO:0000256" key="1">
    <source>
        <dbReference type="ARBA" id="ARBA00023015"/>
    </source>
</evidence>
<dbReference type="EMBL" id="VRZA01000002">
    <property type="protein sequence ID" value="TXS95190.1"/>
    <property type="molecule type" value="Genomic_DNA"/>
</dbReference>
<dbReference type="InterPro" id="IPR000835">
    <property type="entry name" value="HTH_MarR-typ"/>
</dbReference>
<proteinExistence type="predicted"/>
<evidence type="ECO:0000256" key="2">
    <source>
        <dbReference type="ARBA" id="ARBA00023125"/>
    </source>
</evidence>
<dbReference type="PANTHER" id="PTHR33164:SF43">
    <property type="entry name" value="HTH-TYPE TRANSCRIPTIONAL REPRESSOR YETL"/>
    <property type="match status" value="1"/>
</dbReference>
<organism evidence="5 6">
    <name type="scientific">Parahaliea maris</name>
    <dbReference type="NCBI Taxonomy" id="2716870"/>
    <lineage>
        <taxon>Bacteria</taxon>
        <taxon>Pseudomonadati</taxon>
        <taxon>Pseudomonadota</taxon>
        <taxon>Gammaproteobacteria</taxon>
        <taxon>Cellvibrionales</taxon>
        <taxon>Halieaceae</taxon>
        <taxon>Parahaliea</taxon>
    </lineage>
</organism>
<dbReference type="RefSeq" id="WP_148067101.1">
    <property type="nucleotide sequence ID" value="NZ_VRZA01000002.1"/>
</dbReference>
<gene>
    <name evidence="5" type="ORF">FV139_04630</name>
</gene>
<dbReference type="SMART" id="SM00347">
    <property type="entry name" value="HTH_MARR"/>
    <property type="match status" value="1"/>
</dbReference>
<dbReference type="Gene3D" id="1.10.10.10">
    <property type="entry name" value="Winged helix-like DNA-binding domain superfamily/Winged helix DNA-binding domain"/>
    <property type="match status" value="1"/>
</dbReference>
<dbReference type="PANTHER" id="PTHR33164">
    <property type="entry name" value="TRANSCRIPTIONAL REGULATOR, MARR FAMILY"/>
    <property type="match status" value="1"/>
</dbReference>
<comment type="caution">
    <text evidence="5">The sequence shown here is derived from an EMBL/GenBank/DDBJ whole genome shotgun (WGS) entry which is preliminary data.</text>
</comment>
<keyword evidence="3" id="KW-0804">Transcription</keyword>
<keyword evidence="6" id="KW-1185">Reference proteome</keyword>